<feature type="active site" evidence="7">
    <location>
        <position position="87"/>
    </location>
</feature>
<dbReference type="PANTHER" id="PTHR11579">
    <property type="entry name" value="PROTEIN-L-ISOASPARTATE O-METHYLTRANSFERASE"/>
    <property type="match status" value="1"/>
</dbReference>
<evidence type="ECO:0000256" key="7">
    <source>
        <dbReference type="HAMAP-Rule" id="MF_00090"/>
    </source>
</evidence>
<dbReference type="EC" id="2.1.1.77" evidence="7"/>
<feature type="chain" id="PRO_5023145187" description="Protein-L-isoaspartate O-methyltransferase" evidence="8">
    <location>
        <begin position="23"/>
        <end position="407"/>
    </location>
</feature>
<keyword evidence="8" id="KW-0732">Signal</keyword>
<dbReference type="CDD" id="cd02440">
    <property type="entry name" value="AdoMet_MTases"/>
    <property type="match status" value="1"/>
</dbReference>
<name>A0A5C6AFS1_9BACT</name>
<dbReference type="AlphaFoldDB" id="A0A5C6AFS1"/>
<dbReference type="GO" id="GO:0005737">
    <property type="term" value="C:cytoplasm"/>
    <property type="evidence" value="ECO:0007669"/>
    <property type="project" value="UniProtKB-SubCell"/>
</dbReference>
<dbReference type="Proteomes" id="UP000317421">
    <property type="component" value="Unassembled WGS sequence"/>
</dbReference>
<dbReference type="NCBIfam" id="NF001453">
    <property type="entry name" value="PRK00312.1"/>
    <property type="match status" value="1"/>
</dbReference>
<accession>A0A5C6AFS1</accession>
<dbReference type="HAMAP" id="MF_00090">
    <property type="entry name" value="PIMT"/>
    <property type="match status" value="1"/>
</dbReference>
<evidence type="ECO:0000256" key="6">
    <source>
        <dbReference type="ARBA" id="ARBA00022691"/>
    </source>
</evidence>
<dbReference type="PROSITE" id="PS01279">
    <property type="entry name" value="PCMT"/>
    <property type="match status" value="1"/>
</dbReference>
<evidence type="ECO:0000256" key="2">
    <source>
        <dbReference type="ARBA" id="ARBA00005369"/>
    </source>
</evidence>
<dbReference type="GO" id="GO:0030091">
    <property type="term" value="P:protein repair"/>
    <property type="evidence" value="ECO:0007669"/>
    <property type="project" value="UniProtKB-UniRule"/>
</dbReference>
<evidence type="ECO:0000256" key="1">
    <source>
        <dbReference type="ARBA" id="ARBA00004496"/>
    </source>
</evidence>
<proteinExistence type="inferred from homology"/>
<dbReference type="SUPFAM" id="SSF53335">
    <property type="entry name" value="S-adenosyl-L-methionine-dependent methyltransferases"/>
    <property type="match status" value="1"/>
</dbReference>
<evidence type="ECO:0000256" key="3">
    <source>
        <dbReference type="ARBA" id="ARBA00022490"/>
    </source>
</evidence>
<protein>
    <recommendedName>
        <fullName evidence="7">Protein-L-isoaspartate O-methyltransferase</fullName>
        <ecNumber evidence="7">2.1.1.77</ecNumber>
    </recommendedName>
    <alternativeName>
        <fullName evidence="7">L-isoaspartyl protein carboxyl methyltransferase</fullName>
    </alternativeName>
    <alternativeName>
        <fullName evidence="7">Protein L-isoaspartyl methyltransferase</fullName>
    </alternativeName>
    <alternativeName>
        <fullName evidence="7">Protein-beta-aspartate methyltransferase</fullName>
        <shortName evidence="7">PIMT</shortName>
    </alternativeName>
</protein>
<dbReference type="RefSeq" id="WP_197526452.1">
    <property type="nucleotide sequence ID" value="NZ_SJPR01000002.1"/>
</dbReference>
<comment type="subcellular location">
    <subcellularLocation>
        <location evidence="1 7">Cytoplasm</location>
    </subcellularLocation>
</comment>
<dbReference type="EMBL" id="SJPR01000002">
    <property type="protein sequence ID" value="TWT97911.1"/>
    <property type="molecule type" value="Genomic_DNA"/>
</dbReference>
<keyword evidence="4 7" id="KW-0489">Methyltransferase</keyword>
<dbReference type="GO" id="GO:0004719">
    <property type="term" value="F:protein-L-isoaspartate (D-aspartate) O-methyltransferase activity"/>
    <property type="evidence" value="ECO:0007669"/>
    <property type="project" value="UniProtKB-UniRule"/>
</dbReference>
<keyword evidence="5 7" id="KW-0808">Transferase</keyword>
<gene>
    <name evidence="7 9" type="primary">pcm</name>
    <name evidence="9" type="ORF">Pla108_20650</name>
</gene>
<comment type="similarity">
    <text evidence="2 7">Belongs to the methyltransferase superfamily. L-isoaspartyl/D-aspartyl protein methyltransferase family.</text>
</comment>
<dbReference type="NCBIfam" id="TIGR00080">
    <property type="entry name" value="pimt"/>
    <property type="match status" value="1"/>
</dbReference>
<keyword evidence="10" id="KW-1185">Reference proteome</keyword>
<organism evidence="9 10">
    <name type="scientific">Botrimarina colliarenosi</name>
    <dbReference type="NCBI Taxonomy" id="2528001"/>
    <lineage>
        <taxon>Bacteria</taxon>
        <taxon>Pseudomonadati</taxon>
        <taxon>Planctomycetota</taxon>
        <taxon>Planctomycetia</taxon>
        <taxon>Pirellulales</taxon>
        <taxon>Lacipirellulaceae</taxon>
        <taxon>Botrimarina</taxon>
    </lineage>
</organism>
<comment type="catalytic activity">
    <reaction evidence="7">
        <text>[protein]-L-isoaspartate + S-adenosyl-L-methionine = [protein]-L-isoaspartate alpha-methyl ester + S-adenosyl-L-homocysteine</text>
        <dbReference type="Rhea" id="RHEA:12705"/>
        <dbReference type="Rhea" id="RHEA-COMP:12143"/>
        <dbReference type="Rhea" id="RHEA-COMP:12144"/>
        <dbReference type="ChEBI" id="CHEBI:57856"/>
        <dbReference type="ChEBI" id="CHEBI:59789"/>
        <dbReference type="ChEBI" id="CHEBI:90596"/>
        <dbReference type="ChEBI" id="CHEBI:90598"/>
        <dbReference type="EC" id="2.1.1.77"/>
    </reaction>
</comment>
<dbReference type="Gene3D" id="3.40.50.150">
    <property type="entry name" value="Vaccinia Virus protein VP39"/>
    <property type="match status" value="1"/>
</dbReference>
<keyword evidence="6 7" id="KW-0949">S-adenosyl-L-methionine</keyword>
<sequence length="407" mass="44826" precursor="true">MPLGRLLLITVSLVASTGLASAQHDRADWDRQRARMVEAAIIEAGVTNQRVVSAMRATRRHEFVPLAQRRLAYQDMALPIGASQTISPPFVVAYMTEQLDPQPTDKVLEIGTGSGYQAAVLSPLVADVYTIEIVPSLGKRAAKTLSRLDYDNVHARVGDGYQGWPEAAPFDKIIVTCSPENPPPKLVEQLAEGGRMVIPLGERFQQNLCLMRKVNGELEREPLRATLFVPMTGAAEERREVLPDPERPAIVNGSFDEIADDEMEEPLPAGWHYLRQAEIDAKARPDDPAIAFKNDEPGLPSQALQGFPIDGRRVKRLRVGFAAKGEGIRFGQQASQWPYVVVSYYDERRVWLGDEVIGPLRGSFDWIERSEELPVPASAREAGLRIGLLGAVGKLWLDDVRIAPAGG</sequence>
<dbReference type="Gene3D" id="2.60.120.260">
    <property type="entry name" value="Galactose-binding domain-like"/>
    <property type="match status" value="1"/>
</dbReference>
<dbReference type="InterPro" id="IPR029063">
    <property type="entry name" value="SAM-dependent_MTases_sf"/>
</dbReference>
<dbReference type="Pfam" id="PF01135">
    <property type="entry name" value="PCMT"/>
    <property type="match status" value="1"/>
</dbReference>
<comment type="caution">
    <text evidence="9">The sequence shown here is derived from an EMBL/GenBank/DDBJ whole genome shotgun (WGS) entry which is preliminary data.</text>
</comment>
<dbReference type="GO" id="GO:0032259">
    <property type="term" value="P:methylation"/>
    <property type="evidence" value="ECO:0007669"/>
    <property type="project" value="UniProtKB-KW"/>
</dbReference>
<evidence type="ECO:0000256" key="4">
    <source>
        <dbReference type="ARBA" id="ARBA00022603"/>
    </source>
</evidence>
<evidence type="ECO:0000256" key="5">
    <source>
        <dbReference type="ARBA" id="ARBA00022679"/>
    </source>
</evidence>
<feature type="signal peptide" evidence="8">
    <location>
        <begin position="1"/>
        <end position="22"/>
    </location>
</feature>
<dbReference type="InterPro" id="IPR000682">
    <property type="entry name" value="PCMT"/>
</dbReference>
<dbReference type="PANTHER" id="PTHR11579:SF0">
    <property type="entry name" value="PROTEIN-L-ISOASPARTATE(D-ASPARTATE) O-METHYLTRANSFERASE"/>
    <property type="match status" value="1"/>
</dbReference>
<keyword evidence="3 7" id="KW-0963">Cytoplasm</keyword>
<dbReference type="FunFam" id="3.40.50.150:FF:000010">
    <property type="entry name" value="Protein-L-isoaspartate O-methyltransferase"/>
    <property type="match status" value="1"/>
</dbReference>
<evidence type="ECO:0000256" key="8">
    <source>
        <dbReference type="SAM" id="SignalP"/>
    </source>
</evidence>
<evidence type="ECO:0000313" key="10">
    <source>
        <dbReference type="Proteomes" id="UP000317421"/>
    </source>
</evidence>
<reference evidence="9 10" key="1">
    <citation type="submission" date="2019-02" db="EMBL/GenBank/DDBJ databases">
        <title>Deep-cultivation of Planctomycetes and their phenomic and genomic characterization uncovers novel biology.</title>
        <authorList>
            <person name="Wiegand S."/>
            <person name="Jogler M."/>
            <person name="Boedeker C."/>
            <person name="Pinto D."/>
            <person name="Vollmers J."/>
            <person name="Rivas-Marin E."/>
            <person name="Kohn T."/>
            <person name="Peeters S.H."/>
            <person name="Heuer A."/>
            <person name="Rast P."/>
            <person name="Oberbeckmann S."/>
            <person name="Bunk B."/>
            <person name="Jeske O."/>
            <person name="Meyerdierks A."/>
            <person name="Storesund J.E."/>
            <person name="Kallscheuer N."/>
            <person name="Luecker S."/>
            <person name="Lage O.M."/>
            <person name="Pohl T."/>
            <person name="Merkel B.J."/>
            <person name="Hornburger P."/>
            <person name="Mueller R.-W."/>
            <person name="Bruemmer F."/>
            <person name="Labrenz M."/>
            <person name="Spormann A.M."/>
            <person name="Op Den Camp H."/>
            <person name="Overmann J."/>
            <person name="Amann R."/>
            <person name="Jetten M.S.M."/>
            <person name="Mascher T."/>
            <person name="Medema M.H."/>
            <person name="Devos D.P."/>
            <person name="Kaster A.-K."/>
            <person name="Ovreas L."/>
            <person name="Rohde M."/>
            <person name="Galperin M.Y."/>
            <person name="Jogler C."/>
        </authorList>
    </citation>
    <scope>NUCLEOTIDE SEQUENCE [LARGE SCALE GENOMIC DNA]</scope>
    <source>
        <strain evidence="9 10">Pla108</strain>
    </source>
</reference>
<comment type="function">
    <text evidence="7">Catalyzes the methyl esterification of L-isoaspartyl residues in peptides and proteins that result from spontaneous decomposition of normal L-aspartyl and L-asparaginyl residues. It plays a role in the repair and/or degradation of damaged proteins.</text>
</comment>
<evidence type="ECO:0000313" key="9">
    <source>
        <dbReference type="EMBL" id="TWT97911.1"/>
    </source>
</evidence>